<evidence type="ECO:0000256" key="5">
    <source>
        <dbReference type="RuleBase" id="RU361187"/>
    </source>
</evidence>
<dbReference type="SUPFAM" id="SSF75005">
    <property type="entry name" value="Arabinanase/levansucrase/invertase"/>
    <property type="match status" value="1"/>
</dbReference>
<comment type="similarity">
    <text evidence="1 5">Belongs to the glycosyl hydrolase 43 family.</text>
</comment>
<evidence type="ECO:0000313" key="7">
    <source>
        <dbReference type="EMBL" id="KAK7741448.1"/>
    </source>
</evidence>
<dbReference type="Pfam" id="PF04616">
    <property type="entry name" value="Glyco_hydro_43"/>
    <property type="match status" value="1"/>
</dbReference>
<feature type="signal peptide" evidence="6">
    <location>
        <begin position="1"/>
        <end position="18"/>
    </location>
</feature>
<dbReference type="InterPro" id="IPR006710">
    <property type="entry name" value="Glyco_hydro_43"/>
</dbReference>
<name>A0ABR1PNV5_DIAER</name>
<dbReference type="EMBL" id="JAKNSF020000002">
    <property type="protein sequence ID" value="KAK7741448.1"/>
    <property type="molecule type" value="Genomic_DNA"/>
</dbReference>
<proteinExistence type="inferred from homology"/>
<evidence type="ECO:0000256" key="6">
    <source>
        <dbReference type="SAM" id="SignalP"/>
    </source>
</evidence>
<evidence type="ECO:0008006" key="9">
    <source>
        <dbReference type="Google" id="ProtNLM"/>
    </source>
</evidence>
<keyword evidence="2 5" id="KW-0378">Hydrolase</keyword>
<evidence type="ECO:0000256" key="2">
    <source>
        <dbReference type="ARBA" id="ARBA00022801"/>
    </source>
</evidence>
<evidence type="ECO:0000256" key="3">
    <source>
        <dbReference type="ARBA" id="ARBA00023277"/>
    </source>
</evidence>
<dbReference type="PANTHER" id="PTHR43772:SF2">
    <property type="entry name" value="PUTATIVE (AFU_ORTHOLOGUE AFUA_2G04480)-RELATED"/>
    <property type="match status" value="1"/>
</dbReference>
<keyword evidence="6" id="KW-0732">Signal</keyword>
<gene>
    <name evidence="7" type="ORF">SLS63_001003</name>
</gene>
<reference evidence="7 8" key="1">
    <citation type="submission" date="2024-02" db="EMBL/GenBank/DDBJ databases">
        <title>De novo assembly and annotation of 12 fungi associated with fruit tree decline syndrome in Ontario, Canada.</title>
        <authorList>
            <person name="Sulman M."/>
            <person name="Ellouze W."/>
            <person name="Ilyukhin E."/>
        </authorList>
    </citation>
    <scope>NUCLEOTIDE SEQUENCE [LARGE SCALE GENOMIC DNA]</scope>
    <source>
        <strain evidence="7 8">M169</strain>
    </source>
</reference>
<sequence>MKLFILVSFLSAAAAAAADRLTALGHSPDLNLTTAEAGNPLFDGWFADPEIRVYDDVFWIFATTSVAFKKQKHFDAWSSTNLVQWTKHPKILTAGDIPWVRDTLWAPTSAKGRDGKYYLYFSSHNGARSKKQPNAGLAVAAADKPEGPYRDALKGTRLLDHVIHGGTPMDPDVFTDDDGKKYLYFGGSESNVGILNDDMISFHPINTSESAKGTDAEYFKSITPRPSKFEEGTKVFKRNGTYYMMWSENTYGSREYQVAYGTSDSPLGPFSPRGVILKQDPAIAVATGHNSVLNIPGTDIWYIVYHRRPLHESNGDNRVVALDRMYFDANGGIEPVELLVKDNFGDGRLSRHLWQRNSGDWAILSKDDDGQQQLRGSAAQALALMDSHFADLVYDADITLEDGSSEAGVTFRTAPSRSRKRPEAFNGYAVWLKAGTGEVFLGHQKGKHRVRMTVLKSSSDVHVEDGRKYHFRVAFKGTTISVFVDDMAVPVMMVTNGADASGQNGLWLKSGSALFDNVSIRHP</sequence>
<protein>
    <recommendedName>
        <fullName evidence="9">Endo-1,4-beta-xylanase D</fullName>
    </recommendedName>
</protein>
<dbReference type="CDD" id="cd18827">
    <property type="entry name" value="GH43_XlnD-like"/>
    <property type="match status" value="1"/>
</dbReference>
<keyword evidence="4 5" id="KW-0326">Glycosidase</keyword>
<organism evidence="7 8">
    <name type="scientific">Diaporthe eres</name>
    <name type="common">Phomopsis oblonga</name>
    <dbReference type="NCBI Taxonomy" id="83184"/>
    <lineage>
        <taxon>Eukaryota</taxon>
        <taxon>Fungi</taxon>
        <taxon>Dikarya</taxon>
        <taxon>Ascomycota</taxon>
        <taxon>Pezizomycotina</taxon>
        <taxon>Sordariomycetes</taxon>
        <taxon>Sordariomycetidae</taxon>
        <taxon>Diaporthales</taxon>
        <taxon>Diaporthaceae</taxon>
        <taxon>Diaporthe</taxon>
        <taxon>Diaporthe eres species complex</taxon>
    </lineage>
</organism>
<dbReference type="InterPro" id="IPR023296">
    <property type="entry name" value="Glyco_hydro_beta-prop_sf"/>
</dbReference>
<dbReference type="Proteomes" id="UP001430848">
    <property type="component" value="Unassembled WGS sequence"/>
</dbReference>
<evidence type="ECO:0000256" key="4">
    <source>
        <dbReference type="ARBA" id="ARBA00023295"/>
    </source>
</evidence>
<keyword evidence="3" id="KW-0119">Carbohydrate metabolism</keyword>
<dbReference type="Gene3D" id="2.60.120.560">
    <property type="entry name" value="Exo-inulinase, domain 1"/>
    <property type="match status" value="1"/>
</dbReference>
<accession>A0ABR1PNV5</accession>
<dbReference type="InterPro" id="IPR052176">
    <property type="entry name" value="Glycosyl_Hydrlase_43_Enz"/>
</dbReference>
<dbReference type="PANTHER" id="PTHR43772">
    <property type="entry name" value="ENDO-1,4-BETA-XYLANASE"/>
    <property type="match status" value="1"/>
</dbReference>
<evidence type="ECO:0000313" key="8">
    <source>
        <dbReference type="Proteomes" id="UP001430848"/>
    </source>
</evidence>
<dbReference type="Gene3D" id="2.115.10.20">
    <property type="entry name" value="Glycosyl hydrolase domain, family 43"/>
    <property type="match status" value="1"/>
</dbReference>
<keyword evidence="8" id="KW-1185">Reference proteome</keyword>
<feature type="chain" id="PRO_5046184356" description="Endo-1,4-beta-xylanase D" evidence="6">
    <location>
        <begin position="19"/>
        <end position="523"/>
    </location>
</feature>
<evidence type="ECO:0000256" key="1">
    <source>
        <dbReference type="ARBA" id="ARBA00009865"/>
    </source>
</evidence>
<comment type="caution">
    <text evidence="7">The sequence shown here is derived from an EMBL/GenBank/DDBJ whole genome shotgun (WGS) entry which is preliminary data.</text>
</comment>